<sequence>MVVGSSSARLSCRASCDSDLIEPYRYAARSNLLETEHLKRLLAEEPAQLQRYATLATLINRRLTQVDHIADLRMSQGFKAAREFVGCGGGKQLQDQSRGLVAEARAEQRLLSQRERRFQSSAMLAMASIPGQVGGHQAVAGGAVAPWACQRSGGRPGSACHCCPDTCRAGALATDGRH</sequence>
<dbReference type="CDD" id="cd19410">
    <property type="entry name" value="HK9-like_sensor"/>
    <property type="match status" value="1"/>
</dbReference>
<organism evidence="2 3">
    <name type="scientific">Azohydromonas lata</name>
    <dbReference type="NCBI Taxonomy" id="45677"/>
    <lineage>
        <taxon>Bacteria</taxon>
        <taxon>Pseudomonadati</taxon>
        <taxon>Pseudomonadota</taxon>
        <taxon>Betaproteobacteria</taxon>
        <taxon>Burkholderiales</taxon>
        <taxon>Sphaerotilaceae</taxon>
        <taxon>Azohydromonas</taxon>
    </lineage>
</organism>
<accession>A0ABU5I831</accession>
<evidence type="ECO:0000259" key="1">
    <source>
        <dbReference type="Pfam" id="PF05227"/>
    </source>
</evidence>
<geneLocation type="plasmid" evidence="2">
    <name>unnamed</name>
</geneLocation>
<gene>
    <name evidence="2" type="ORF">SM757_01550</name>
</gene>
<name>A0ABU5I831_9BURK</name>
<dbReference type="EMBL" id="JAXOJX010000001">
    <property type="protein sequence ID" value="MDZ5455249.1"/>
    <property type="molecule type" value="Genomic_DNA"/>
</dbReference>
<proteinExistence type="predicted"/>
<keyword evidence="3" id="KW-1185">Reference proteome</keyword>
<comment type="caution">
    <text evidence="2">The sequence shown here is derived from an EMBL/GenBank/DDBJ whole genome shotgun (WGS) entry which is preliminary data.</text>
</comment>
<reference evidence="2 3" key="1">
    <citation type="submission" date="2023-11" db="EMBL/GenBank/DDBJ databases">
        <title>Draft genome of Azohydromonas lata strain H1 (DSM1123), a polyhydroxyalkanoate producer.</title>
        <authorList>
            <person name="Traversa D."/>
            <person name="D'Addabbo P."/>
            <person name="Pazzani C."/>
            <person name="Manzari C."/>
            <person name="Chiara M."/>
            <person name="Scrascia M."/>
        </authorList>
    </citation>
    <scope>NUCLEOTIDE SEQUENCE [LARGE SCALE GENOMIC DNA]</scope>
    <source>
        <strain evidence="2 3">H1</strain>
        <plasmid evidence="2">unnamed</plasmid>
    </source>
</reference>
<dbReference type="Proteomes" id="UP001293718">
    <property type="component" value="Unassembled WGS sequence"/>
</dbReference>
<feature type="domain" description="CHASE3" evidence="1">
    <location>
        <begin position="17"/>
        <end position="116"/>
    </location>
</feature>
<dbReference type="InterPro" id="IPR007891">
    <property type="entry name" value="CHASE3"/>
</dbReference>
<evidence type="ECO:0000313" key="2">
    <source>
        <dbReference type="EMBL" id="MDZ5455249.1"/>
    </source>
</evidence>
<dbReference type="Pfam" id="PF05227">
    <property type="entry name" value="CHASE3"/>
    <property type="match status" value="1"/>
</dbReference>
<protein>
    <submittedName>
        <fullName evidence="2">CHASE3 domain-containing protein</fullName>
    </submittedName>
</protein>
<dbReference type="RefSeq" id="WP_322463944.1">
    <property type="nucleotide sequence ID" value="NZ_JAXOJX010000001.1"/>
</dbReference>
<evidence type="ECO:0000313" key="3">
    <source>
        <dbReference type="Proteomes" id="UP001293718"/>
    </source>
</evidence>
<keyword evidence="2" id="KW-0614">Plasmid</keyword>